<proteinExistence type="predicted"/>
<reference evidence="1" key="1">
    <citation type="submission" date="2013-07" db="EMBL/GenBank/DDBJ databases">
        <title>The genome of an arbuscular mycorrhizal fungus provides insights into the evolution of the oldest plant symbiosis.</title>
        <authorList>
            <consortium name="DOE Joint Genome Institute"/>
            <person name="Tisserant E."/>
            <person name="Malbreil M."/>
            <person name="Kuo A."/>
            <person name="Kohler A."/>
            <person name="Symeonidi A."/>
            <person name="Balestrini R."/>
            <person name="Charron P."/>
            <person name="Duensing N."/>
            <person name="Frei-dit-Frey N."/>
            <person name="Gianinazzi-Pearson V."/>
            <person name="Gilbert B."/>
            <person name="Handa Y."/>
            <person name="Hijri M."/>
            <person name="Kaul R."/>
            <person name="Kawaguchi M."/>
            <person name="Krajinski F."/>
            <person name="Lammers P."/>
            <person name="Lapierre D."/>
            <person name="Masclaux F.G."/>
            <person name="Murat C."/>
            <person name="Morin E."/>
            <person name="Ndikumana S."/>
            <person name="Pagni M."/>
            <person name="Petitpierre D."/>
            <person name="Requena N."/>
            <person name="Rosikiewicz P."/>
            <person name="Riley R."/>
            <person name="Saito K."/>
            <person name="San Clemente H."/>
            <person name="Shapiro H."/>
            <person name="van Tuinen D."/>
            <person name="Becard G."/>
            <person name="Bonfante P."/>
            <person name="Paszkowski U."/>
            <person name="Shachar-Hill Y."/>
            <person name="Young J.P."/>
            <person name="Sanders I.R."/>
            <person name="Henrissat B."/>
            <person name="Rensing S.A."/>
            <person name="Grigoriev I.V."/>
            <person name="Corradi N."/>
            <person name="Roux C."/>
            <person name="Martin F."/>
        </authorList>
    </citation>
    <scope>NUCLEOTIDE SEQUENCE</scope>
    <source>
        <strain evidence="1">DAOM 197198</strain>
    </source>
</reference>
<dbReference type="VEuPathDB" id="FungiDB:RhiirFUN_024014"/>
<evidence type="ECO:0000313" key="1">
    <source>
        <dbReference type="EMBL" id="ESA07643.1"/>
    </source>
</evidence>
<protein>
    <submittedName>
        <fullName evidence="1">Uncharacterized protein</fullName>
    </submittedName>
</protein>
<name>U9TMW4_RHIID</name>
<sequence>MSTYTDHIEVQIPPHIQDDKVHIYSHNEKPITMMTISLKSEYIVTYSKEDESFEGWSRNPSSESSGPFTLDDEYRELKNMDVLDFKVSDNKIIITKCVSVEEFIFDMKNKKKIILDIYEDDPEFVNFPDDYEVTNFLTNGDIIIYQNYHQNPVIIKYSNNNNNNWERKVKYEMNFCDDKIYKMNIIFGGVVNDKLYFLINNYIHLLDIVLDLPKFRYRKIPFEINVSIKY</sequence>
<dbReference type="EMBL" id="KI290082">
    <property type="protein sequence ID" value="ESA07643.1"/>
    <property type="molecule type" value="Genomic_DNA"/>
</dbReference>
<dbReference type="HOGENOM" id="CLU_1366914_0_0_1"/>
<dbReference type="AlphaFoldDB" id="U9TMW4"/>
<accession>U9TMW4</accession>
<gene>
    <name evidence="1" type="ORF">GLOINDRAFT_32620</name>
</gene>
<organism evidence="1">
    <name type="scientific">Rhizophagus irregularis (strain DAOM 181602 / DAOM 197198 / MUCL 43194)</name>
    <name type="common">Arbuscular mycorrhizal fungus</name>
    <name type="synonym">Glomus intraradices</name>
    <dbReference type="NCBI Taxonomy" id="747089"/>
    <lineage>
        <taxon>Eukaryota</taxon>
        <taxon>Fungi</taxon>
        <taxon>Fungi incertae sedis</taxon>
        <taxon>Mucoromycota</taxon>
        <taxon>Glomeromycotina</taxon>
        <taxon>Glomeromycetes</taxon>
        <taxon>Glomerales</taxon>
        <taxon>Glomeraceae</taxon>
        <taxon>Rhizophagus</taxon>
    </lineage>
</organism>